<dbReference type="PROSITE" id="PS50839">
    <property type="entry name" value="CHASE"/>
    <property type="match status" value="1"/>
</dbReference>
<evidence type="ECO:0000313" key="6">
    <source>
        <dbReference type="EMBL" id="RED00341.1"/>
    </source>
</evidence>
<evidence type="ECO:0000313" key="7">
    <source>
        <dbReference type="Proteomes" id="UP000256988"/>
    </source>
</evidence>
<name>A0A3D9EBL0_ECTOL</name>
<keyword evidence="3" id="KW-0472">Membrane</keyword>
<dbReference type="InterPro" id="IPR029787">
    <property type="entry name" value="Nucleotide_cyclase"/>
</dbReference>
<feature type="transmembrane region" description="Helical" evidence="3">
    <location>
        <begin position="107"/>
        <end position="130"/>
    </location>
</feature>
<dbReference type="AlphaFoldDB" id="A0A3D9EBL0"/>
<dbReference type="Gene3D" id="3.30.70.270">
    <property type="match status" value="1"/>
</dbReference>
<dbReference type="InterPro" id="IPR043128">
    <property type="entry name" value="Rev_trsase/Diguanyl_cyclase"/>
</dbReference>
<accession>A0A3D9EBL0</accession>
<evidence type="ECO:0000256" key="1">
    <source>
        <dbReference type="ARBA" id="ARBA00001946"/>
    </source>
</evidence>
<dbReference type="GO" id="GO:0003824">
    <property type="term" value="F:catalytic activity"/>
    <property type="evidence" value="ECO:0007669"/>
    <property type="project" value="UniProtKB-ARBA"/>
</dbReference>
<evidence type="ECO:0000259" key="5">
    <source>
        <dbReference type="PROSITE" id="PS50887"/>
    </source>
</evidence>
<evidence type="ECO:0000256" key="3">
    <source>
        <dbReference type="SAM" id="Phobius"/>
    </source>
</evidence>
<keyword evidence="3" id="KW-0812">Transmembrane</keyword>
<gene>
    <name evidence="6" type="ORF">DFO60_4491</name>
</gene>
<dbReference type="CDD" id="cd01949">
    <property type="entry name" value="GGDEF"/>
    <property type="match status" value="1"/>
</dbReference>
<dbReference type="GO" id="GO:0005886">
    <property type="term" value="C:plasma membrane"/>
    <property type="evidence" value="ECO:0007669"/>
    <property type="project" value="UniProtKB-SubCell"/>
</dbReference>
<organism evidence="6 7">
    <name type="scientific">Ectopseudomonas oleovorans</name>
    <name type="common">Pseudomonas oleovorans</name>
    <dbReference type="NCBI Taxonomy" id="301"/>
    <lineage>
        <taxon>Bacteria</taxon>
        <taxon>Pseudomonadati</taxon>
        <taxon>Pseudomonadota</taxon>
        <taxon>Gammaproteobacteria</taxon>
        <taxon>Pseudomonadales</taxon>
        <taxon>Pseudomonadaceae</taxon>
        <taxon>Ectopseudomonas</taxon>
    </lineage>
</organism>
<comment type="subcellular location">
    <subcellularLocation>
        <location evidence="2">Cell inner membrane</location>
    </subcellularLocation>
</comment>
<feature type="domain" description="GGDEF" evidence="5">
    <location>
        <begin position="286"/>
        <end position="420"/>
    </location>
</feature>
<dbReference type="FunFam" id="3.30.70.270:FF:000001">
    <property type="entry name" value="Diguanylate cyclase domain protein"/>
    <property type="match status" value="1"/>
</dbReference>
<feature type="domain" description="CHASE" evidence="4">
    <location>
        <begin position="66"/>
        <end position="142"/>
    </location>
</feature>
<dbReference type="SUPFAM" id="SSF55073">
    <property type="entry name" value="Nucleotide cyclase"/>
    <property type="match status" value="1"/>
</dbReference>
<evidence type="ECO:0000259" key="4">
    <source>
        <dbReference type="PROSITE" id="PS50839"/>
    </source>
</evidence>
<comment type="caution">
    <text evidence="6">The sequence shown here is derived from an EMBL/GenBank/DDBJ whole genome shotgun (WGS) entry which is preliminary data.</text>
</comment>
<dbReference type="SMART" id="SM00267">
    <property type="entry name" value="GGDEF"/>
    <property type="match status" value="1"/>
</dbReference>
<dbReference type="Pfam" id="PF00990">
    <property type="entry name" value="GGDEF"/>
    <property type="match status" value="1"/>
</dbReference>
<reference evidence="6 7" key="1">
    <citation type="submission" date="2018-07" db="EMBL/GenBank/DDBJ databases">
        <title>Genome sequencing of rice bacterial endophytes.</title>
        <authorList>
            <person name="Venturi V."/>
        </authorList>
    </citation>
    <scope>NUCLEOTIDE SEQUENCE [LARGE SCALE GENOMIC DNA]</scope>
    <source>
        <strain evidence="6 7">AG1002</strain>
    </source>
</reference>
<dbReference type="InterPro" id="IPR052163">
    <property type="entry name" value="DGC-Regulatory_Protein"/>
</dbReference>
<dbReference type="NCBIfam" id="TIGR00254">
    <property type="entry name" value="GGDEF"/>
    <property type="match status" value="1"/>
</dbReference>
<keyword evidence="3" id="KW-1133">Transmembrane helix</keyword>
<dbReference type="PROSITE" id="PS50887">
    <property type="entry name" value="GGDEF"/>
    <property type="match status" value="1"/>
</dbReference>
<dbReference type="InterPro" id="IPR000160">
    <property type="entry name" value="GGDEF_dom"/>
</dbReference>
<dbReference type="EMBL" id="QRDL01000008">
    <property type="protein sequence ID" value="RED00341.1"/>
    <property type="molecule type" value="Genomic_DNA"/>
</dbReference>
<proteinExistence type="predicted"/>
<dbReference type="PANTHER" id="PTHR46663:SF4">
    <property type="entry name" value="DIGUANYLATE CYCLASE DGCT-RELATED"/>
    <property type="match status" value="1"/>
</dbReference>
<dbReference type="Proteomes" id="UP000256988">
    <property type="component" value="Unassembled WGS sequence"/>
</dbReference>
<feature type="transmembrane region" description="Helical" evidence="3">
    <location>
        <begin position="222"/>
        <end position="243"/>
    </location>
</feature>
<dbReference type="PANTHER" id="PTHR46663">
    <property type="entry name" value="DIGUANYLATE CYCLASE DGCT-RELATED"/>
    <property type="match status" value="1"/>
</dbReference>
<evidence type="ECO:0000256" key="2">
    <source>
        <dbReference type="ARBA" id="ARBA00004533"/>
    </source>
</evidence>
<comment type="cofactor">
    <cofactor evidence="1">
        <name>Mg(2+)</name>
        <dbReference type="ChEBI" id="CHEBI:18420"/>
    </cofactor>
</comment>
<sequence>MENVRTGEVATTFALSVEKVLERALSAPRTLAVMVYQGKGQVPDFTDLARFLLPLYKGAYALSLAPDAVIRQIEPLDQNLLVRDHDLWEHQDRDQLRQLINHKDSRVLFMGPFRLIQGPIGAIGMLPVFLPDPQGQTRFWGFTVVTLTFPDALVDANLAAIEAQGFGYRLTGVDPETGELRVLQESTVPTVDGICREVRIEATTWTLCVAPLPRWQNLARRYVDFCLVVLGSASLAWLVHSILGRRERRAELMRQALFDPLTGLANRRLMAERLAKVREHAKRQGTTFIVALLDLDGFKAINDCFGHAQGDQVLVTTAKRLLKEIRRSDTLARLGGDEFVLIMEDVPEREAYERMLERLLCVVREPLTLDGGVGQVFASIGVVISDNIQADDSDSILRQADAAMYSAKRLGKNRYVFAEDLSVQADAFPSSADI</sequence>
<dbReference type="SMART" id="SM01079">
    <property type="entry name" value="CHASE"/>
    <property type="match status" value="1"/>
</dbReference>
<dbReference type="InterPro" id="IPR006189">
    <property type="entry name" value="CHASE_dom"/>
</dbReference>
<protein>
    <submittedName>
        <fullName evidence="6">Diguanylate cyclase (GGDEF)-like protein</fullName>
    </submittedName>
</protein>